<dbReference type="Pfam" id="PF00480">
    <property type="entry name" value="ROK"/>
    <property type="match status" value="1"/>
</dbReference>
<sequence length="378" mass="42680">MKNKSTAIDIRNYNRNIIYNLLFQEDDLSQKEIAEKLNLSLPTVIQNLNDLREQNLILELGHYQSTGGRKAKRIALNAMARVALGLDITKNHISLVLLNLTGEILECKHIRLIYRDSSDFYETIATLIKQILMLHNIEKEQILGMGVSLPAIIASDHKTITYSKVITGLPEGALFYEHISSYFSFPILLENDASSGGFAELWFRPSTANIFYLLVSNSIGGAIYFNNTAYTGEHNRSAEIGHTTLIPDGLKCYCGRSGCVDVYCSASLLSEFSEDGTLEGFFNELKMKNPVFIKYWEQYLDYIAMTISNIRLLFDCDIIIGGYVGNYIEPYILDVRKHVMDREIFSENADFVLPCKLHTESSAVGAALIYIDQFKKSI</sequence>
<dbReference type="InterPro" id="IPR036388">
    <property type="entry name" value="WH-like_DNA-bd_sf"/>
</dbReference>
<organism evidence="4 5">
    <name type="scientific">Mediterraneibacter gnavus</name>
    <name type="common">Ruminococcus gnavus</name>
    <dbReference type="NCBI Taxonomy" id="33038"/>
    <lineage>
        <taxon>Bacteria</taxon>
        <taxon>Bacillati</taxon>
        <taxon>Bacillota</taxon>
        <taxon>Clostridia</taxon>
        <taxon>Lachnospirales</taxon>
        <taxon>Lachnospiraceae</taxon>
        <taxon>Mediterraneibacter</taxon>
    </lineage>
</organism>
<dbReference type="CDD" id="cd00090">
    <property type="entry name" value="HTH_ARSR"/>
    <property type="match status" value="1"/>
</dbReference>
<accession>A0A3E4K4S4</accession>
<dbReference type="AlphaFoldDB" id="A0A3E4K4S4"/>
<evidence type="ECO:0000313" key="4">
    <source>
        <dbReference type="EMBL" id="RGT41671.1"/>
    </source>
</evidence>
<dbReference type="SUPFAM" id="SSF53067">
    <property type="entry name" value="Actin-like ATPase domain"/>
    <property type="match status" value="1"/>
</dbReference>
<dbReference type="Gene3D" id="1.10.10.10">
    <property type="entry name" value="Winged helix-like DNA-binding domain superfamily/Winged helix DNA-binding domain"/>
    <property type="match status" value="1"/>
</dbReference>
<protein>
    <submittedName>
        <fullName evidence="4">ROK family transcriptional regulator</fullName>
    </submittedName>
</protein>
<dbReference type="GO" id="GO:0042732">
    <property type="term" value="P:D-xylose metabolic process"/>
    <property type="evidence" value="ECO:0007669"/>
    <property type="project" value="UniProtKB-KW"/>
</dbReference>
<evidence type="ECO:0000256" key="3">
    <source>
        <dbReference type="ARBA" id="ARBA00022629"/>
    </source>
</evidence>
<dbReference type="InterPro" id="IPR000600">
    <property type="entry name" value="ROK"/>
</dbReference>
<name>A0A3E4K4S4_MEDGN</name>
<dbReference type="PANTHER" id="PTHR18964:SF149">
    <property type="entry name" value="BIFUNCTIONAL UDP-N-ACETYLGLUCOSAMINE 2-EPIMERASE_N-ACETYLMANNOSAMINE KINASE"/>
    <property type="match status" value="1"/>
</dbReference>
<dbReference type="Proteomes" id="UP000283834">
    <property type="component" value="Unassembled WGS sequence"/>
</dbReference>
<dbReference type="Pfam" id="PF13412">
    <property type="entry name" value="HTH_24"/>
    <property type="match status" value="1"/>
</dbReference>
<keyword evidence="3" id="KW-0859">Xylose metabolism</keyword>
<dbReference type="InterPro" id="IPR011991">
    <property type="entry name" value="ArsR-like_HTH"/>
</dbReference>
<dbReference type="PANTHER" id="PTHR18964">
    <property type="entry name" value="ROK (REPRESSOR, ORF, KINASE) FAMILY"/>
    <property type="match status" value="1"/>
</dbReference>
<evidence type="ECO:0000256" key="1">
    <source>
        <dbReference type="ARBA" id="ARBA00002486"/>
    </source>
</evidence>
<comment type="similarity">
    <text evidence="2">Belongs to the ROK (NagC/XylR) family.</text>
</comment>
<evidence type="ECO:0000313" key="5">
    <source>
        <dbReference type="Proteomes" id="UP000283834"/>
    </source>
</evidence>
<gene>
    <name evidence="4" type="ORF">DWX36_00070</name>
</gene>
<evidence type="ECO:0000256" key="2">
    <source>
        <dbReference type="ARBA" id="ARBA00006479"/>
    </source>
</evidence>
<dbReference type="Gene3D" id="3.30.420.40">
    <property type="match status" value="2"/>
</dbReference>
<comment type="caution">
    <text evidence="4">The sequence shown here is derived from an EMBL/GenBank/DDBJ whole genome shotgun (WGS) entry which is preliminary data.</text>
</comment>
<reference evidence="4 5" key="1">
    <citation type="submission" date="2018-08" db="EMBL/GenBank/DDBJ databases">
        <title>A genome reference for cultivated species of the human gut microbiota.</title>
        <authorList>
            <person name="Zou Y."/>
            <person name="Xue W."/>
            <person name="Luo G."/>
        </authorList>
    </citation>
    <scope>NUCLEOTIDE SEQUENCE [LARGE SCALE GENOMIC DNA]</scope>
    <source>
        <strain evidence="4 5">AF19-16AC</strain>
    </source>
</reference>
<dbReference type="RefSeq" id="WP_117636609.1">
    <property type="nucleotide sequence ID" value="NZ_AP031447.1"/>
</dbReference>
<keyword evidence="3" id="KW-0119">Carbohydrate metabolism</keyword>
<proteinExistence type="inferred from homology"/>
<dbReference type="SUPFAM" id="SSF46785">
    <property type="entry name" value="Winged helix' DNA-binding domain"/>
    <property type="match status" value="1"/>
</dbReference>
<comment type="function">
    <text evidence="1">Transcriptional repressor of xylose-utilizing enzymes.</text>
</comment>
<dbReference type="InterPro" id="IPR036390">
    <property type="entry name" value="WH_DNA-bd_sf"/>
</dbReference>
<dbReference type="EMBL" id="QRWQ01000001">
    <property type="protein sequence ID" value="RGT41671.1"/>
    <property type="molecule type" value="Genomic_DNA"/>
</dbReference>
<dbReference type="InterPro" id="IPR043129">
    <property type="entry name" value="ATPase_NBD"/>
</dbReference>